<dbReference type="InterPro" id="IPR032789">
    <property type="entry name" value="T2SS-T3SS_pil_N"/>
</dbReference>
<dbReference type="SUPFAM" id="SSF52540">
    <property type="entry name" value="P-loop containing nucleoside triphosphate hydrolases"/>
    <property type="match status" value="1"/>
</dbReference>
<proteinExistence type="predicted"/>
<dbReference type="Pfam" id="PF08666">
    <property type="entry name" value="SAF"/>
    <property type="match status" value="1"/>
</dbReference>
<dbReference type="SUPFAM" id="SSF52172">
    <property type="entry name" value="CheY-like"/>
    <property type="match status" value="1"/>
</dbReference>
<dbReference type="PROSITE" id="PS50110">
    <property type="entry name" value="RESPONSE_REGULATORY"/>
    <property type="match status" value="1"/>
</dbReference>
<evidence type="ECO:0000259" key="4">
    <source>
        <dbReference type="PROSITE" id="PS50110"/>
    </source>
</evidence>
<evidence type="ECO:0000313" key="6">
    <source>
        <dbReference type="EMBL" id="CAL1125263.1"/>
    </source>
</evidence>
<evidence type="ECO:0000313" key="8">
    <source>
        <dbReference type="Proteomes" id="UP001152797"/>
    </source>
</evidence>
<feature type="transmembrane region" description="Helical" evidence="3">
    <location>
        <begin position="564"/>
        <end position="584"/>
    </location>
</feature>
<dbReference type="PRINTS" id="PR00811">
    <property type="entry name" value="BCTERIALGSPD"/>
</dbReference>
<dbReference type="GO" id="GO:0016020">
    <property type="term" value="C:membrane"/>
    <property type="evidence" value="ECO:0007669"/>
    <property type="project" value="InterPro"/>
</dbReference>
<dbReference type="EMBL" id="CAMXCT030000001">
    <property type="protein sequence ID" value="CAL4759200.1"/>
    <property type="molecule type" value="Genomic_DNA"/>
</dbReference>
<dbReference type="InterPro" id="IPR050810">
    <property type="entry name" value="Bact_Secretion_Sys_Channel"/>
</dbReference>
<evidence type="ECO:0000256" key="3">
    <source>
        <dbReference type="SAM" id="Phobius"/>
    </source>
</evidence>
<evidence type="ECO:0000256" key="2">
    <source>
        <dbReference type="SAM" id="MobiDB-lite"/>
    </source>
</evidence>
<keyword evidence="1" id="KW-0597">Phosphoprotein</keyword>
<dbReference type="InterPro" id="IPR027417">
    <property type="entry name" value="P-loop_NTPase"/>
</dbReference>
<feature type="transmembrane region" description="Helical" evidence="3">
    <location>
        <begin position="20"/>
        <end position="42"/>
    </location>
</feature>
<dbReference type="PANTHER" id="PTHR30332">
    <property type="entry name" value="PROBABLE GENERAL SECRETION PATHWAY PROTEIN D"/>
    <property type="match status" value="1"/>
</dbReference>
<feature type="transmembrane region" description="Helical" evidence="3">
    <location>
        <begin position="120"/>
        <end position="139"/>
    </location>
</feature>
<dbReference type="InterPro" id="IPR011006">
    <property type="entry name" value="CheY-like_superfamily"/>
</dbReference>
<evidence type="ECO:0000313" key="5">
    <source>
        <dbReference type="EMBL" id="CAI3971888.1"/>
    </source>
</evidence>
<dbReference type="GO" id="GO:0009306">
    <property type="term" value="P:protein secretion"/>
    <property type="evidence" value="ECO:0007669"/>
    <property type="project" value="InterPro"/>
</dbReference>
<feature type="compositionally biased region" description="Pro residues" evidence="2">
    <location>
        <begin position="1053"/>
        <end position="1065"/>
    </location>
</feature>
<dbReference type="SMART" id="SM00858">
    <property type="entry name" value="SAF"/>
    <property type="match status" value="1"/>
</dbReference>
<feature type="transmembrane region" description="Helical" evidence="3">
    <location>
        <begin position="62"/>
        <end position="82"/>
    </location>
</feature>
<dbReference type="InterPro" id="IPR001775">
    <property type="entry name" value="GspD/PilQ"/>
</dbReference>
<dbReference type="Gene3D" id="3.40.50.300">
    <property type="entry name" value="P-loop containing nucleotide triphosphate hydrolases"/>
    <property type="match status" value="1"/>
</dbReference>
<dbReference type="Pfam" id="PF16976">
    <property type="entry name" value="RcpC"/>
    <property type="match status" value="1"/>
</dbReference>
<feature type="region of interest" description="Disordered" evidence="2">
    <location>
        <begin position="1048"/>
        <end position="1097"/>
    </location>
</feature>
<dbReference type="InterPro" id="IPR001789">
    <property type="entry name" value="Sig_transdc_resp-reg_receiver"/>
</dbReference>
<evidence type="ECO:0000256" key="1">
    <source>
        <dbReference type="PROSITE-ProRule" id="PRU00169"/>
    </source>
</evidence>
<dbReference type="SMART" id="SM00448">
    <property type="entry name" value="REC"/>
    <property type="match status" value="1"/>
</dbReference>
<keyword evidence="3" id="KW-1133">Transmembrane helix</keyword>
<protein>
    <submittedName>
        <fullName evidence="7">Uncharacterized protein y4xJ</fullName>
    </submittedName>
</protein>
<dbReference type="Pfam" id="PF01478">
    <property type="entry name" value="Peptidase_A24"/>
    <property type="match status" value="1"/>
</dbReference>
<organism evidence="5">
    <name type="scientific">Cladocopium goreaui</name>
    <dbReference type="NCBI Taxonomy" id="2562237"/>
    <lineage>
        <taxon>Eukaryota</taxon>
        <taxon>Sar</taxon>
        <taxon>Alveolata</taxon>
        <taxon>Dinophyceae</taxon>
        <taxon>Suessiales</taxon>
        <taxon>Symbiodiniaceae</taxon>
        <taxon>Cladocopium</taxon>
    </lineage>
</organism>
<reference evidence="6" key="2">
    <citation type="submission" date="2024-04" db="EMBL/GenBank/DDBJ databases">
        <authorList>
            <person name="Chen Y."/>
            <person name="Shah S."/>
            <person name="Dougan E. K."/>
            <person name="Thang M."/>
            <person name="Chan C."/>
        </authorList>
    </citation>
    <scope>NUCLEOTIDE SEQUENCE [LARGE SCALE GENOMIC DNA]</scope>
</reference>
<dbReference type="CDD" id="cd11614">
    <property type="entry name" value="SAF_CpaB_FlgA_like"/>
    <property type="match status" value="1"/>
</dbReference>
<dbReference type="Proteomes" id="UP001152797">
    <property type="component" value="Unassembled WGS sequence"/>
</dbReference>
<keyword evidence="8" id="KW-1185">Reference proteome</keyword>
<dbReference type="GO" id="GO:0000160">
    <property type="term" value="P:phosphorelay signal transduction system"/>
    <property type="evidence" value="ECO:0007669"/>
    <property type="project" value="InterPro"/>
</dbReference>
<sequence length="1589" mass="171013">MVIGGWVYSGVAFGWEGLGYSLLGTVIGLALLLPAYAIGGMGAGDVKLLAGVGAWMWGSVTFYAFCVSAVVGAVIAVGMVLYRRAWDKHKTQFMVILNEVMTIRDPNQLSVIAAERKSSMLLLPYGIPIAIGTIAYFAWEGIRGAALVEFAIVSPILFLLVFGMIEYGRMVMVQQIITNASREGARLGVLDGTTTSDVQTSVNDYLAGASVSGANVTVDPSPPNSAGFGEPVTVTVSVLATNRAKPPEPKGETKSILVAMADIGLRGELTPQNVRLEEWPVELVPEGAVLSLDDVEDRRSRTLIVKGEPILDSKLLSKDAGRSVSGLIPKGYRSVSVRVDSVSGSSSLILPDDRVDVLVHIRANPSQNINQTITRTILQDVRVFAVNDQVGQNDELSDEQSIAAKTVSLLLTPEETELVALASEIGNLRLVMRSPEDDVASETNGADIGKLLSLDSEERDGDDTSLVYDDSGNDILDLLNGTPQEVVEPEPEPEPTTQGGEDVWTMVLVLGAQAREVQFSADSRLPKELNARHAVAKNGPAAAQGCANIPLNGFARNTRMYAPLFLRQLALCAELLTIILVLGYSSHANAQDVRQRDELIYKVDMANDRLEMIVNTSRILTLDEKIPQAQVNNPEVLEVTPLSPTQIQILAKKPGVTQVNLWDEQDQIRTVDVIVYGDAQELEMVLQSQFPKSSLKVIPLANSVIVSGFVDRPDIVNRIVAIAEDYHPKVINNINVGGVQQVLLHVKVMEISRTKSRTLGFDFVQINGDDFVTSGISGLLGDFTSSTGLVEAAGGETASFGIINNQQAFFGLLEALRKNSLMKILAEPDLVAVSGRPSSFNVGGEFPILVPQSLGTVSIEYKKFGTQLDFVPIVLGNGRIRLEVRPRVSEIDNTRSVVINETAIPGLRVREVETGVEMRSGQTLAIAGLIQTRLENEVRAVPYLGDLPWVGAAFRRTHSVMNEIELLILVTPELVDAMDPHEVPCGGPGTNSCNPNDRQLFWEGHIEVPCPDGCGPCQGQQGYPGGYPQGEGMMYGPGVEVIEGPSEVVPGPMGTPVPVPEPPVVTPDAGAQDLPPDTAYIESSRRHQGPPQQQQEISLQVPQISGGQPMHMNQAPLPPQPSSTLGAVPPTPNMATLPQGLIGPLGYDVDTGHGNFIGMKNVLRLAIVDPNDDSREALKTLLLGMDMIWLEAECSRYEFFADVVSQTQPEIGIITLDADSDKALKLVEKVNATTPGCSILVLSSSTDGSLILRAMRAGAKEFISLPINIEDLVAALGRISDRHYGQGESRTRGSTVISVAGATGGVGCTSLAVNLGCSLAQDTTNTVALIDLDMSLGDADVFLDTIPDYTLVDVAQNVSRLDFTLLKRSLIKHDSGLFLLPRPMQMEDAATIGPDDFLRVVGLLKATFTHVVFDLSKSYSPLDMVAMESSDHILLMTQLDLPCLRNIVRLMSSFSEMEGVADKIKIIVNRAGLESGEISVKKAQDTIGREVFWQLPNDYRTMVDVRNNGVPLIEQAPKAKITQSILQLADQLSGKEPRADNSGGKSTLGRLMGLWAGRSEEPQALLQMGHFYLAAGLASRAENPSIGET</sequence>
<dbReference type="InterPro" id="IPR013974">
    <property type="entry name" value="SAF"/>
</dbReference>
<dbReference type="InterPro" id="IPR004846">
    <property type="entry name" value="T2SS/T3SS_dom"/>
</dbReference>
<evidence type="ECO:0000313" key="7">
    <source>
        <dbReference type="EMBL" id="CAL4759200.1"/>
    </source>
</evidence>
<dbReference type="InterPro" id="IPR031571">
    <property type="entry name" value="RcpC_dom"/>
</dbReference>
<dbReference type="Pfam" id="PF13629">
    <property type="entry name" value="T2SS-T3SS_pil_N"/>
    <property type="match status" value="1"/>
</dbReference>
<dbReference type="InterPro" id="IPR017592">
    <property type="entry name" value="Pilus_assmbl_Flp-typ_CpaB"/>
</dbReference>
<dbReference type="Pfam" id="PF01656">
    <property type="entry name" value="CbiA"/>
    <property type="match status" value="1"/>
</dbReference>
<dbReference type="EMBL" id="CAMXCT010000001">
    <property type="protein sequence ID" value="CAI3971888.1"/>
    <property type="molecule type" value="Genomic_DNA"/>
</dbReference>
<dbReference type="InterPro" id="IPR012495">
    <property type="entry name" value="TadE-like_dom"/>
</dbReference>
<dbReference type="Pfam" id="PF00263">
    <property type="entry name" value="Secretin"/>
    <property type="match status" value="1"/>
</dbReference>
<reference evidence="5" key="1">
    <citation type="submission" date="2022-10" db="EMBL/GenBank/DDBJ databases">
        <authorList>
            <person name="Chen Y."/>
            <person name="Dougan E. K."/>
            <person name="Chan C."/>
            <person name="Rhodes N."/>
            <person name="Thang M."/>
        </authorList>
    </citation>
    <scope>NUCLEOTIDE SEQUENCE</scope>
</reference>
<gene>
    <name evidence="5" type="ORF">C1SCF055_LOCUS478</name>
</gene>
<dbReference type="PANTHER" id="PTHR30332:SF17">
    <property type="entry name" value="TYPE IV PILIATION SYSTEM PROTEIN DR_0774-RELATED"/>
    <property type="match status" value="1"/>
</dbReference>
<dbReference type="CDD" id="cd03111">
    <property type="entry name" value="CpaE-like"/>
    <property type="match status" value="1"/>
</dbReference>
<dbReference type="InterPro" id="IPR000045">
    <property type="entry name" value="Prepilin_IV_endopep_pep"/>
</dbReference>
<accession>A0A9P1BG44</accession>
<dbReference type="Gene3D" id="1.20.120.1220">
    <property type="match status" value="1"/>
</dbReference>
<dbReference type="GO" id="GO:0004190">
    <property type="term" value="F:aspartic-type endopeptidase activity"/>
    <property type="evidence" value="ECO:0007669"/>
    <property type="project" value="InterPro"/>
</dbReference>
<dbReference type="Gene3D" id="3.40.50.2300">
    <property type="match status" value="1"/>
</dbReference>
<dbReference type="NCBIfam" id="TIGR03177">
    <property type="entry name" value="pilus_cpaB"/>
    <property type="match status" value="1"/>
</dbReference>
<comment type="caution">
    <text evidence="5">The sequence shown here is derived from an EMBL/GenBank/DDBJ whole genome shotgun (WGS) entry which is preliminary data.</text>
</comment>
<feature type="modified residue" description="4-aspartylphosphate" evidence="1">
    <location>
        <position position="1217"/>
    </location>
</feature>
<keyword evidence="3" id="KW-0472">Membrane</keyword>
<dbReference type="Pfam" id="PF07811">
    <property type="entry name" value="TadE"/>
    <property type="match status" value="1"/>
</dbReference>
<dbReference type="InterPro" id="IPR002586">
    <property type="entry name" value="CobQ/CobB/MinD/ParA_Nub-bd_dom"/>
</dbReference>
<dbReference type="OrthoDB" id="8300270at2759"/>
<feature type="domain" description="Response regulatory" evidence="4">
    <location>
        <begin position="1164"/>
        <end position="1280"/>
    </location>
</feature>
<keyword evidence="3" id="KW-0812">Transmembrane</keyword>
<dbReference type="EMBL" id="CAMXCT020000001">
    <property type="protein sequence ID" value="CAL1125263.1"/>
    <property type="molecule type" value="Genomic_DNA"/>
</dbReference>
<name>A0A9P1BG44_9DINO</name>
<feature type="transmembrane region" description="Helical" evidence="3">
    <location>
        <begin position="145"/>
        <end position="165"/>
    </location>
</feature>